<evidence type="ECO:0000256" key="4">
    <source>
        <dbReference type="ARBA" id="ARBA00022692"/>
    </source>
</evidence>
<feature type="transmembrane region" description="Helical" evidence="7">
    <location>
        <begin position="129"/>
        <end position="152"/>
    </location>
</feature>
<dbReference type="SUPFAM" id="SSF161098">
    <property type="entry name" value="MetI-like"/>
    <property type="match status" value="1"/>
</dbReference>
<dbReference type="PROSITE" id="PS50928">
    <property type="entry name" value="ABC_TM1"/>
    <property type="match status" value="1"/>
</dbReference>
<keyword evidence="4 7" id="KW-0812">Transmembrane</keyword>
<evidence type="ECO:0000256" key="1">
    <source>
        <dbReference type="ARBA" id="ARBA00004651"/>
    </source>
</evidence>
<evidence type="ECO:0000256" key="7">
    <source>
        <dbReference type="RuleBase" id="RU363032"/>
    </source>
</evidence>
<feature type="transmembrane region" description="Helical" evidence="7">
    <location>
        <begin position="173"/>
        <end position="195"/>
    </location>
</feature>
<feature type="transmembrane region" description="Helical" evidence="7">
    <location>
        <begin position="99"/>
        <end position="117"/>
    </location>
</feature>
<evidence type="ECO:0000256" key="6">
    <source>
        <dbReference type="ARBA" id="ARBA00023136"/>
    </source>
</evidence>
<dbReference type="InterPro" id="IPR035906">
    <property type="entry name" value="MetI-like_sf"/>
</dbReference>
<dbReference type="AlphaFoldDB" id="A0A523TD50"/>
<feature type="transmembrane region" description="Helical" evidence="7">
    <location>
        <begin position="229"/>
        <end position="252"/>
    </location>
</feature>
<keyword evidence="5 7" id="KW-1133">Transmembrane helix</keyword>
<organism evidence="9 10">
    <name type="scientific">Aerophobetes bacterium</name>
    <dbReference type="NCBI Taxonomy" id="2030807"/>
    <lineage>
        <taxon>Bacteria</taxon>
        <taxon>Candidatus Aerophobota</taxon>
    </lineage>
</organism>
<comment type="similarity">
    <text evidence="7">Belongs to the binding-protein-dependent transport system permease family.</text>
</comment>
<dbReference type="Pfam" id="PF00528">
    <property type="entry name" value="BPD_transp_1"/>
    <property type="match status" value="1"/>
</dbReference>
<dbReference type="Gene3D" id="1.10.3720.10">
    <property type="entry name" value="MetI-like"/>
    <property type="match status" value="1"/>
</dbReference>
<dbReference type="InterPro" id="IPR000515">
    <property type="entry name" value="MetI-like"/>
</dbReference>
<feature type="domain" description="ABC transmembrane type-1" evidence="8">
    <location>
        <begin position="62"/>
        <end position="252"/>
    </location>
</feature>
<evidence type="ECO:0000256" key="5">
    <source>
        <dbReference type="ARBA" id="ARBA00022989"/>
    </source>
</evidence>
<dbReference type="GO" id="GO:0055085">
    <property type="term" value="P:transmembrane transport"/>
    <property type="evidence" value="ECO:0007669"/>
    <property type="project" value="InterPro"/>
</dbReference>
<feature type="transmembrane region" description="Helical" evidence="7">
    <location>
        <begin position="66"/>
        <end position="87"/>
    </location>
</feature>
<dbReference type="InterPro" id="IPR050901">
    <property type="entry name" value="BP-dep_ABC_trans_perm"/>
</dbReference>
<dbReference type="EMBL" id="SOJT01000164">
    <property type="protein sequence ID" value="TET27871.1"/>
    <property type="molecule type" value="Genomic_DNA"/>
</dbReference>
<dbReference type="Proteomes" id="UP000316517">
    <property type="component" value="Unassembled WGS sequence"/>
</dbReference>
<comment type="subcellular location">
    <subcellularLocation>
        <location evidence="1 7">Cell membrane</location>
        <topology evidence="1 7">Multi-pass membrane protein</topology>
    </subcellularLocation>
</comment>
<gene>
    <name evidence="9" type="ORF">E3J68_03700</name>
</gene>
<reference evidence="9 10" key="1">
    <citation type="submission" date="2019-03" db="EMBL/GenBank/DDBJ databases">
        <title>Metabolic potential of uncultured bacteria and archaea associated with petroleum seepage in deep-sea sediments.</title>
        <authorList>
            <person name="Dong X."/>
            <person name="Hubert C."/>
        </authorList>
    </citation>
    <scope>NUCLEOTIDE SEQUENCE [LARGE SCALE GENOMIC DNA]</scope>
    <source>
        <strain evidence="9">E44_bin3</strain>
    </source>
</reference>
<keyword evidence="2 7" id="KW-0813">Transport</keyword>
<proteinExistence type="inferred from homology"/>
<evidence type="ECO:0000256" key="3">
    <source>
        <dbReference type="ARBA" id="ARBA00022475"/>
    </source>
</evidence>
<dbReference type="GO" id="GO:0005886">
    <property type="term" value="C:plasma membrane"/>
    <property type="evidence" value="ECO:0007669"/>
    <property type="project" value="UniProtKB-SubCell"/>
</dbReference>
<accession>A0A523TD50</accession>
<name>A0A523TD50_UNCAE</name>
<dbReference type="PANTHER" id="PTHR32243">
    <property type="entry name" value="MALTOSE TRANSPORT SYSTEM PERMEASE-RELATED"/>
    <property type="match status" value="1"/>
</dbReference>
<evidence type="ECO:0000313" key="10">
    <source>
        <dbReference type="Proteomes" id="UP000316517"/>
    </source>
</evidence>
<keyword evidence="3" id="KW-1003">Cell membrane</keyword>
<feature type="transmembrane region" description="Helical" evidence="7">
    <location>
        <begin position="7"/>
        <end position="27"/>
    </location>
</feature>
<keyword evidence="6 7" id="KW-0472">Membrane</keyword>
<sequence length="266" mass="29969">MKAKDTISWIGFLLISIFVLFPLFWGIRTSLSPRYESSFIPSRLTLEHYQSLFTRPAFLFYFRNSLIVTLGAVAFTLPLALLGGYALARFNFPGKRFGILLLIFPLLPAIAILVPLVSYMYKLGVYDSFIALILTNSVFNMPFALWMLRNFIVNTPVEIEEAALLDGCSRIGALCRIALPLMLPGMIAVILFVFITTWNNYLYASALTSSLSVRVLPQGLLSFIGTWGMYWEGLCAAGMLTLIPPLVLFLVFQKWFIAGLFSQWSR</sequence>
<comment type="caution">
    <text evidence="9">The sequence shown here is derived from an EMBL/GenBank/DDBJ whole genome shotgun (WGS) entry which is preliminary data.</text>
</comment>
<protein>
    <submittedName>
        <fullName evidence="9">Carbohydrate ABC transporter permease</fullName>
    </submittedName>
</protein>
<evidence type="ECO:0000313" key="9">
    <source>
        <dbReference type="EMBL" id="TET27871.1"/>
    </source>
</evidence>
<dbReference type="CDD" id="cd06261">
    <property type="entry name" value="TM_PBP2"/>
    <property type="match status" value="1"/>
</dbReference>
<evidence type="ECO:0000256" key="2">
    <source>
        <dbReference type="ARBA" id="ARBA00022448"/>
    </source>
</evidence>
<dbReference type="PANTHER" id="PTHR32243:SF18">
    <property type="entry name" value="INNER MEMBRANE ABC TRANSPORTER PERMEASE PROTEIN YCJP"/>
    <property type="match status" value="1"/>
</dbReference>
<evidence type="ECO:0000259" key="8">
    <source>
        <dbReference type="PROSITE" id="PS50928"/>
    </source>
</evidence>